<dbReference type="Proteomes" id="UP001300745">
    <property type="component" value="Unassembled WGS sequence"/>
</dbReference>
<dbReference type="EMBL" id="JAPJDO010000014">
    <property type="protein sequence ID" value="MCX2938417.1"/>
    <property type="molecule type" value="Genomic_DNA"/>
</dbReference>
<comment type="caution">
    <text evidence="1">The sequence shown here is derived from an EMBL/GenBank/DDBJ whole genome shotgun (WGS) entry which is preliminary data.</text>
</comment>
<proteinExistence type="predicted"/>
<reference evidence="1 2" key="1">
    <citation type="submission" date="2022-11" db="EMBL/GenBank/DDBJ databases">
        <title>Mycobacterium sp. nov.</title>
        <authorList>
            <person name="Papic B."/>
            <person name="Spicic S."/>
            <person name="Duvnjak S."/>
        </authorList>
    </citation>
    <scope>NUCLEOTIDE SEQUENCE [LARGE SCALE GENOMIC DNA]</scope>
    <source>
        <strain evidence="1 2">CVI_P4</strain>
    </source>
</reference>
<sequence length="60" mass="6614">MNEKRRARRARIVNAIRKTPPEPLGPPDTHDQAEVAAMLREIGIALLEVEQPTQLVTAGS</sequence>
<evidence type="ECO:0000313" key="2">
    <source>
        <dbReference type="Proteomes" id="UP001300745"/>
    </source>
</evidence>
<protein>
    <submittedName>
        <fullName evidence="1">Uncharacterized protein</fullName>
    </submittedName>
</protein>
<accession>A0ABT3SFX0</accession>
<name>A0ABT3SFX0_9MYCO</name>
<dbReference type="RefSeq" id="WP_265998158.1">
    <property type="nucleotide sequence ID" value="NZ_JAPJDN010000014.1"/>
</dbReference>
<organism evidence="1 2">
    <name type="scientific">Mycobacterium pinniadriaticum</name>
    <dbReference type="NCBI Taxonomy" id="2994102"/>
    <lineage>
        <taxon>Bacteria</taxon>
        <taxon>Bacillati</taxon>
        <taxon>Actinomycetota</taxon>
        <taxon>Actinomycetes</taxon>
        <taxon>Mycobacteriales</taxon>
        <taxon>Mycobacteriaceae</taxon>
        <taxon>Mycobacterium</taxon>
    </lineage>
</organism>
<evidence type="ECO:0000313" key="1">
    <source>
        <dbReference type="EMBL" id="MCX2938417.1"/>
    </source>
</evidence>
<keyword evidence="2" id="KW-1185">Reference proteome</keyword>
<gene>
    <name evidence="1" type="ORF">ORI27_17055</name>
</gene>